<organism evidence="1 2">
    <name type="scientific">Prorocentrum cordatum</name>
    <dbReference type="NCBI Taxonomy" id="2364126"/>
    <lineage>
        <taxon>Eukaryota</taxon>
        <taxon>Sar</taxon>
        <taxon>Alveolata</taxon>
        <taxon>Dinophyceae</taxon>
        <taxon>Prorocentrales</taxon>
        <taxon>Prorocentraceae</taxon>
        <taxon>Prorocentrum</taxon>
    </lineage>
</organism>
<sequence length="143" mass="16454">MEAFTMDVLQVGVASGAGWGRGRRRRRRIEKHIAAAICRCMILPRQVRSTVPSCARTFLVDPTVRRAVRRARIFTETSCDTDGWIYCHHNKFAPNTRRKVRILIFTRNKHTLGLTQQVGCQHILAKLDPTLPITSGYLELRRR</sequence>
<name>A0ABN9S2S1_9DINO</name>
<evidence type="ECO:0000313" key="1">
    <source>
        <dbReference type="EMBL" id="CAK0826062.1"/>
    </source>
</evidence>
<dbReference type="Proteomes" id="UP001189429">
    <property type="component" value="Unassembled WGS sequence"/>
</dbReference>
<dbReference type="EMBL" id="CAUYUJ010009181">
    <property type="protein sequence ID" value="CAK0826062.1"/>
    <property type="molecule type" value="Genomic_DNA"/>
</dbReference>
<proteinExistence type="predicted"/>
<evidence type="ECO:0000313" key="2">
    <source>
        <dbReference type="Proteomes" id="UP001189429"/>
    </source>
</evidence>
<keyword evidence="2" id="KW-1185">Reference proteome</keyword>
<reference evidence="1" key="1">
    <citation type="submission" date="2023-10" db="EMBL/GenBank/DDBJ databases">
        <authorList>
            <person name="Chen Y."/>
            <person name="Shah S."/>
            <person name="Dougan E. K."/>
            <person name="Thang M."/>
            <person name="Chan C."/>
        </authorList>
    </citation>
    <scope>NUCLEOTIDE SEQUENCE [LARGE SCALE GENOMIC DNA]</scope>
</reference>
<gene>
    <name evidence="1" type="ORF">PCOR1329_LOCUS26024</name>
</gene>
<protein>
    <submittedName>
        <fullName evidence="1">Uncharacterized protein</fullName>
    </submittedName>
</protein>
<accession>A0ABN9S2S1</accession>
<comment type="caution">
    <text evidence="1">The sequence shown here is derived from an EMBL/GenBank/DDBJ whole genome shotgun (WGS) entry which is preliminary data.</text>
</comment>